<gene>
    <name evidence="10" type="ORF">D9611_000190</name>
</gene>
<dbReference type="FunFam" id="1.10.555.10:FF:000043">
    <property type="entry name" value="Rho GTPase activator Rga"/>
    <property type="match status" value="1"/>
</dbReference>
<feature type="compositionally biased region" description="Low complexity" evidence="6">
    <location>
        <begin position="604"/>
        <end position="623"/>
    </location>
</feature>
<feature type="compositionally biased region" description="Polar residues" evidence="6">
    <location>
        <begin position="297"/>
        <end position="309"/>
    </location>
</feature>
<feature type="compositionally biased region" description="Low complexity" evidence="6">
    <location>
        <begin position="936"/>
        <end position="956"/>
    </location>
</feature>
<reference evidence="10 11" key="1">
    <citation type="journal article" date="2020" name="ISME J.">
        <title>Uncovering the hidden diversity of litter-decomposition mechanisms in mushroom-forming fungi.</title>
        <authorList>
            <person name="Floudas D."/>
            <person name="Bentzer J."/>
            <person name="Ahren D."/>
            <person name="Johansson T."/>
            <person name="Persson P."/>
            <person name="Tunlid A."/>
        </authorList>
    </citation>
    <scope>NUCLEOTIDE SEQUENCE [LARGE SCALE GENOMIC DNA]</scope>
    <source>
        <strain evidence="10 11">CBS 175.51</strain>
    </source>
</reference>
<dbReference type="InterPro" id="IPR002219">
    <property type="entry name" value="PKC_DAG/PE"/>
</dbReference>
<feature type="coiled-coil region" evidence="5">
    <location>
        <begin position="862"/>
        <end position="889"/>
    </location>
</feature>
<feature type="region of interest" description="Disordered" evidence="6">
    <location>
        <begin position="156"/>
        <end position="557"/>
    </location>
</feature>
<dbReference type="PANTHER" id="PTHR23176">
    <property type="entry name" value="RHO/RAC/CDC GTPASE-ACTIVATING PROTEIN"/>
    <property type="match status" value="1"/>
</dbReference>
<keyword evidence="1" id="KW-0343">GTPase activation</keyword>
<dbReference type="Pfam" id="PF00620">
    <property type="entry name" value="RhoGAP"/>
    <property type="match status" value="1"/>
</dbReference>
<feature type="domain" description="Rho-GAP" evidence="9">
    <location>
        <begin position="1082"/>
        <end position="1277"/>
    </location>
</feature>
<feature type="compositionally biased region" description="Polar residues" evidence="6">
    <location>
        <begin position="348"/>
        <end position="358"/>
    </location>
</feature>
<dbReference type="Pfam" id="PF00130">
    <property type="entry name" value="C1_1"/>
    <property type="match status" value="1"/>
</dbReference>
<feature type="compositionally biased region" description="Basic and acidic residues" evidence="6">
    <location>
        <begin position="174"/>
        <end position="187"/>
    </location>
</feature>
<evidence type="ECO:0000313" key="10">
    <source>
        <dbReference type="EMBL" id="KAF5325930.1"/>
    </source>
</evidence>
<dbReference type="CDD" id="cd00029">
    <property type="entry name" value="C1"/>
    <property type="match status" value="1"/>
</dbReference>
<evidence type="ECO:0000256" key="2">
    <source>
        <dbReference type="ARBA" id="ARBA00022723"/>
    </source>
</evidence>
<evidence type="ECO:0000256" key="6">
    <source>
        <dbReference type="SAM" id="MobiDB-lite"/>
    </source>
</evidence>
<feature type="domain" description="LIM zinc-binding" evidence="7">
    <location>
        <begin position="93"/>
        <end position="152"/>
    </location>
</feature>
<organism evidence="10 11">
    <name type="scientific">Ephemerocybe angulata</name>
    <dbReference type="NCBI Taxonomy" id="980116"/>
    <lineage>
        <taxon>Eukaryota</taxon>
        <taxon>Fungi</taxon>
        <taxon>Dikarya</taxon>
        <taxon>Basidiomycota</taxon>
        <taxon>Agaricomycotina</taxon>
        <taxon>Agaricomycetes</taxon>
        <taxon>Agaricomycetidae</taxon>
        <taxon>Agaricales</taxon>
        <taxon>Agaricineae</taxon>
        <taxon>Psathyrellaceae</taxon>
        <taxon>Ephemerocybe</taxon>
    </lineage>
</organism>
<evidence type="ECO:0000256" key="5">
    <source>
        <dbReference type="SAM" id="Coils"/>
    </source>
</evidence>
<dbReference type="SUPFAM" id="SSF57889">
    <property type="entry name" value="Cysteine-rich domain"/>
    <property type="match status" value="1"/>
</dbReference>
<dbReference type="Gene3D" id="2.10.110.10">
    <property type="entry name" value="Cysteine Rich Protein"/>
    <property type="match status" value="2"/>
</dbReference>
<feature type="compositionally biased region" description="Polar residues" evidence="6">
    <location>
        <begin position="457"/>
        <end position="481"/>
    </location>
</feature>
<feature type="compositionally biased region" description="Low complexity" evidence="6">
    <location>
        <begin position="394"/>
        <end position="408"/>
    </location>
</feature>
<feature type="domain" description="Phorbol-ester/DAG-type" evidence="8">
    <location>
        <begin position="1013"/>
        <end position="1060"/>
    </location>
</feature>
<dbReference type="GO" id="GO:0046872">
    <property type="term" value="F:metal ion binding"/>
    <property type="evidence" value="ECO:0007669"/>
    <property type="project" value="UniProtKB-KW"/>
</dbReference>
<keyword evidence="4" id="KW-0440">LIM domain</keyword>
<dbReference type="PROSITE" id="PS00479">
    <property type="entry name" value="ZF_DAG_PE_1"/>
    <property type="match status" value="1"/>
</dbReference>
<evidence type="ECO:0000313" key="11">
    <source>
        <dbReference type="Proteomes" id="UP000541558"/>
    </source>
</evidence>
<dbReference type="PROSITE" id="PS50081">
    <property type="entry name" value="ZF_DAG_PE_2"/>
    <property type="match status" value="1"/>
</dbReference>
<keyword evidence="5" id="KW-0175">Coiled coil</keyword>
<dbReference type="EMBL" id="JAACJK010000163">
    <property type="protein sequence ID" value="KAF5325930.1"/>
    <property type="molecule type" value="Genomic_DNA"/>
</dbReference>
<evidence type="ECO:0000256" key="1">
    <source>
        <dbReference type="ARBA" id="ARBA00022468"/>
    </source>
</evidence>
<evidence type="ECO:0000256" key="3">
    <source>
        <dbReference type="ARBA" id="ARBA00022833"/>
    </source>
</evidence>
<dbReference type="SMART" id="SM00109">
    <property type="entry name" value="C1"/>
    <property type="match status" value="1"/>
</dbReference>
<dbReference type="PROSITE" id="PS50023">
    <property type="entry name" value="LIM_DOMAIN_2"/>
    <property type="match status" value="1"/>
</dbReference>
<dbReference type="GO" id="GO:0005737">
    <property type="term" value="C:cytoplasm"/>
    <property type="evidence" value="ECO:0007669"/>
    <property type="project" value="TreeGrafter"/>
</dbReference>
<dbReference type="InterPro" id="IPR050729">
    <property type="entry name" value="Rho-GAP"/>
</dbReference>
<feature type="compositionally biased region" description="Polar residues" evidence="6">
    <location>
        <begin position="629"/>
        <end position="670"/>
    </location>
</feature>
<keyword evidence="11" id="KW-1185">Reference proteome</keyword>
<feature type="compositionally biased region" description="Polar residues" evidence="6">
    <location>
        <begin position="409"/>
        <end position="434"/>
    </location>
</feature>
<feature type="compositionally biased region" description="Polar residues" evidence="6">
    <location>
        <begin position="528"/>
        <end position="538"/>
    </location>
</feature>
<dbReference type="SMART" id="SM00132">
    <property type="entry name" value="LIM"/>
    <property type="match status" value="2"/>
</dbReference>
<feature type="region of interest" description="Disordered" evidence="6">
    <location>
        <begin position="596"/>
        <end position="680"/>
    </location>
</feature>
<protein>
    <recommendedName>
        <fullName evidence="12">RhoGAP-domain-containing protein</fullName>
    </recommendedName>
</protein>
<proteinExistence type="predicted"/>
<evidence type="ECO:0000259" key="9">
    <source>
        <dbReference type="PROSITE" id="PS50238"/>
    </source>
</evidence>
<dbReference type="GO" id="GO:0007165">
    <property type="term" value="P:signal transduction"/>
    <property type="evidence" value="ECO:0007669"/>
    <property type="project" value="InterPro"/>
</dbReference>
<dbReference type="InterPro" id="IPR001781">
    <property type="entry name" value="Znf_LIM"/>
</dbReference>
<comment type="caution">
    <text evidence="10">The sequence shown here is derived from an EMBL/GenBank/DDBJ whole genome shotgun (WGS) entry which is preliminary data.</text>
</comment>
<dbReference type="PROSITE" id="PS50238">
    <property type="entry name" value="RHOGAP"/>
    <property type="match status" value="1"/>
</dbReference>
<dbReference type="PROSITE" id="PS00478">
    <property type="entry name" value="LIM_DOMAIN_1"/>
    <property type="match status" value="2"/>
</dbReference>
<dbReference type="Pfam" id="PF00412">
    <property type="entry name" value="LIM"/>
    <property type="match status" value="2"/>
</dbReference>
<dbReference type="InterPro" id="IPR046349">
    <property type="entry name" value="C1-like_sf"/>
</dbReference>
<sequence length="1281" mass="140504">MAAHLPLREQSHLDLHNGPTDPQAENIGLEDRLCPGCKKSAVNNEQGGLVVAFGQSFFHVDCFKCAKCRNQVTADTNLLLLSDGSPICANCSYSCNVCKQPILDEAIMAGDDSYHAHCFKCKVCKNRIDELVFAKTSNGIYCMKCHNERMIRIRKHTQKKAERERAQGGSGSSKSRERVARDHHRENTAPPSPAPDSQTHGSINSQHSNHHNDTSRPPPPSRSNTAPYGTNPAEPHFPQTNGASQNASVTAAPATGPSPTDRLNPAKQNTLPIPNISGKPNYMRSTSYDDSLKAPDESNNSSTTQSTDPGYSLTTNSNTLSVTSRQQKRRSINPGLTLSPFNEGFASITPNSTLSPRTETFAVPGYTDSQSSALANQSANPRRTSHANSEHSVHSLSSNLNDLDTSRSPSPSITKQDYDQQDQTIVLSLPTSVPNPGGPHGERMSAGLSPVDPKATFRSQQRSSTHSNFSLDTRLSGSRSASPAYRADVPHSVESGTDTEPETDGKPGGPSHRNSLPPAPPPKDPVSLSRSPSIQRSGQPGEADESDGESSQPVERAQTSTFIAPALPPIRFSLNPVEFSDLLNSVNTPMTDLANQQKRALEASSPSALHSSSYFSMSDDSSSQPPTPTAESSNGHTSSGHSEGSYSNQNGVYEPKSSQSSARTHITITPANAIPRTRSPDVVTARLREAVDDAKDRNAQQLKVDRAFLEAILETWDSRSAEFNQMRTKLDGMRRASKQYIEGLTVAQTEYDKELKARRDAEAEVTRLRVLLSGQAARLTALSGDSKRQEVRQQMSKEINDNLSGLEEEMSRLRAERDMTLAEMEELSASKSSGSAEVAPATVGRSLTKRLDNIRSQYSRDLIPLQKQREQLQREIVELRAVRDVFLEETASLNARNEELAALSAQYSRRIDTIPETPMRNGDSQRAPVIDKNRQLSTPGSLLAPSLSTSTSSSSTIYEDNSDNRHMKVPGINTEMHTPSKNKFKWPGSKVKDMVSPPATSGVEFSKGKAHIEHNFQQLSVLRFTRCDHCGDKMWGSQLKCTVCSTSIHVRCIANVQIPCSHQGLVKEDGPSEPLPPSMFGRELIEQVQADSKDGERHIPVIVEKCIDAVDALALDYEGIYRKTGGSTQTRGITQLFERGDYASFDLLDTDRFNDICSVTSVLKTYFRSLPVPLLTFDLHDQIVAAVSIKDQASKDKTLTDLVNNLPDEHYYTLRKLMIHLHHVRLQCEKNRMTSRNLGVVFGPTLMRSRDPGAEFSDMAGKALFIEWLIDNAPEVFKDDS</sequence>
<feature type="compositionally biased region" description="Polar residues" evidence="6">
    <location>
        <begin position="238"/>
        <end position="249"/>
    </location>
</feature>
<evidence type="ECO:0000256" key="4">
    <source>
        <dbReference type="PROSITE-ProRule" id="PRU00125"/>
    </source>
</evidence>
<name>A0A8H5F6T7_9AGAR</name>
<dbReference type="CDD" id="cd08368">
    <property type="entry name" value="LIM"/>
    <property type="match status" value="1"/>
</dbReference>
<feature type="compositionally biased region" description="Low complexity" evidence="6">
    <location>
        <begin position="312"/>
        <end position="324"/>
    </location>
</feature>
<evidence type="ECO:0000259" key="8">
    <source>
        <dbReference type="PROSITE" id="PS50081"/>
    </source>
</evidence>
<feature type="region of interest" description="Disordered" evidence="6">
    <location>
        <begin position="936"/>
        <end position="997"/>
    </location>
</feature>
<dbReference type="PANTHER" id="PTHR23176:SF128">
    <property type="entry name" value="RHO GTPASE-ACTIVATING PROTEIN RGD1"/>
    <property type="match status" value="1"/>
</dbReference>
<keyword evidence="3 4" id="KW-0862">Zinc</keyword>
<accession>A0A8H5F6T7</accession>
<feature type="compositionally biased region" description="Polar residues" evidence="6">
    <location>
        <begin position="195"/>
        <end position="207"/>
    </location>
</feature>
<evidence type="ECO:0008006" key="12">
    <source>
        <dbReference type="Google" id="ProtNLM"/>
    </source>
</evidence>
<dbReference type="SUPFAM" id="SSF48350">
    <property type="entry name" value="GTPase activation domain, GAP"/>
    <property type="match status" value="1"/>
</dbReference>
<keyword evidence="2 4" id="KW-0479">Metal-binding</keyword>
<feature type="coiled-coil region" evidence="5">
    <location>
        <begin position="796"/>
        <end position="830"/>
    </location>
</feature>
<dbReference type="InterPro" id="IPR008936">
    <property type="entry name" value="Rho_GTPase_activation_prot"/>
</dbReference>
<dbReference type="CDD" id="cd00159">
    <property type="entry name" value="RhoGAP"/>
    <property type="match status" value="1"/>
</dbReference>
<dbReference type="Gene3D" id="3.30.60.20">
    <property type="match status" value="1"/>
</dbReference>
<dbReference type="Gene3D" id="1.10.555.10">
    <property type="entry name" value="Rho GTPase activation protein"/>
    <property type="match status" value="1"/>
</dbReference>
<dbReference type="GO" id="GO:0005096">
    <property type="term" value="F:GTPase activator activity"/>
    <property type="evidence" value="ECO:0007669"/>
    <property type="project" value="UniProtKB-KW"/>
</dbReference>
<dbReference type="InterPro" id="IPR000198">
    <property type="entry name" value="RhoGAP_dom"/>
</dbReference>
<dbReference type="Proteomes" id="UP000541558">
    <property type="component" value="Unassembled WGS sequence"/>
</dbReference>
<dbReference type="OrthoDB" id="79452at2759"/>
<dbReference type="SMART" id="SM00324">
    <property type="entry name" value="RhoGAP"/>
    <property type="match status" value="1"/>
</dbReference>
<evidence type="ECO:0000259" key="7">
    <source>
        <dbReference type="PROSITE" id="PS50023"/>
    </source>
</evidence>
<feature type="compositionally biased region" description="Low complexity" evidence="6">
    <location>
        <begin position="369"/>
        <end position="380"/>
    </location>
</feature>